<keyword evidence="2" id="KW-0472">Membrane</keyword>
<dbReference type="eggNOG" id="COG5416">
    <property type="taxonomic scope" value="Bacteria"/>
</dbReference>
<evidence type="ECO:0008006" key="5">
    <source>
        <dbReference type="Google" id="ProtNLM"/>
    </source>
</evidence>
<dbReference type="RefSeq" id="WP_015228479.1">
    <property type="nucleotide sequence ID" value="NC_019780.1"/>
</dbReference>
<organism evidence="3 4">
    <name type="scientific">Dactylococcopsis salina (strain PCC 8305)</name>
    <name type="common">Myxobactron salinum</name>
    <dbReference type="NCBI Taxonomy" id="13035"/>
    <lineage>
        <taxon>Bacteria</taxon>
        <taxon>Bacillati</taxon>
        <taxon>Cyanobacteriota</taxon>
        <taxon>Cyanophyceae</taxon>
        <taxon>Nodosilineales</taxon>
        <taxon>Cymatolegaceae</taxon>
        <taxon>Dactylococcopsis</taxon>
    </lineage>
</organism>
<evidence type="ECO:0000313" key="4">
    <source>
        <dbReference type="Proteomes" id="UP000010482"/>
    </source>
</evidence>
<dbReference type="KEGG" id="dsl:Dacsa_0708"/>
<dbReference type="AlphaFoldDB" id="K9YSI4"/>
<dbReference type="STRING" id="13035.Dacsa_0708"/>
<evidence type="ECO:0000256" key="2">
    <source>
        <dbReference type="SAM" id="Phobius"/>
    </source>
</evidence>
<dbReference type="OrthoDB" id="428681at2"/>
<feature type="transmembrane region" description="Helical" evidence="2">
    <location>
        <begin position="41"/>
        <end position="66"/>
    </location>
</feature>
<evidence type="ECO:0000256" key="1">
    <source>
        <dbReference type="SAM" id="MobiDB-lite"/>
    </source>
</evidence>
<dbReference type="Proteomes" id="UP000010482">
    <property type="component" value="Chromosome"/>
</dbReference>
<feature type="region of interest" description="Disordered" evidence="1">
    <location>
        <begin position="79"/>
        <end position="248"/>
    </location>
</feature>
<dbReference type="HOGENOM" id="CLU_097506_0_0_3"/>
<feature type="compositionally biased region" description="Acidic residues" evidence="1">
    <location>
        <begin position="195"/>
        <end position="213"/>
    </location>
</feature>
<reference evidence="3" key="1">
    <citation type="submission" date="2012-04" db="EMBL/GenBank/DDBJ databases">
        <title>Finished genome of Dactylococcopsis salina PCC 8305.</title>
        <authorList>
            <consortium name="US DOE Joint Genome Institute"/>
            <person name="Gugger M."/>
            <person name="Coursin T."/>
            <person name="Rippka R."/>
            <person name="Tandeau De Marsac N."/>
            <person name="Huntemann M."/>
            <person name="Wei C.-L."/>
            <person name="Han J."/>
            <person name="Detter J.C."/>
            <person name="Han C."/>
            <person name="Tapia R."/>
            <person name="Daligault H."/>
            <person name="Chen A."/>
            <person name="Krypides N."/>
            <person name="Mavromatis K."/>
            <person name="Markowitz V."/>
            <person name="Szeto E."/>
            <person name="Ivanova N."/>
            <person name="Ovchinnikova G."/>
            <person name="Pagani I."/>
            <person name="Pati A."/>
            <person name="Goodwin L."/>
            <person name="Peters L."/>
            <person name="Pitluck S."/>
            <person name="Woyke T."/>
            <person name="Kerfeld C."/>
        </authorList>
    </citation>
    <scope>NUCLEOTIDE SEQUENCE [LARGE SCALE GENOMIC DNA]</scope>
    <source>
        <strain evidence="3">PCC 8305</strain>
    </source>
</reference>
<proteinExistence type="predicted"/>
<gene>
    <name evidence="3" type="ORF">Dacsa_0708</name>
</gene>
<keyword evidence="2" id="KW-1133">Transmembrane helix</keyword>
<sequence>MRNAKIKLIIGGIILLMALIFFAQNRSPTVALVIFGSETIALPVALWLIIGVIFGFLTSLLLQLLFRVSFSPKKPRREWDEEEGDFEFPEAEEEARERFTTENRSSYQETTENNRRKQDLSFDESEADWESPPRREDWNQIDDDWNIEEPPPSNFQRKGDSDYSIYEIQSEPEKTSQTGSVYSYRYREANREFYNPEEENYDQEDDDDEEEDNPTPKSSQIYEANYRVIRPPLWNLSKEENNDDEDKD</sequence>
<accession>K9YSI4</accession>
<keyword evidence="4" id="KW-1185">Reference proteome</keyword>
<name>K9YSI4_DACS8</name>
<dbReference type="EMBL" id="CP003944">
    <property type="protein sequence ID" value="AFZ49467.1"/>
    <property type="molecule type" value="Genomic_DNA"/>
</dbReference>
<evidence type="ECO:0000313" key="3">
    <source>
        <dbReference type="EMBL" id="AFZ49467.1"/>
    </source>
</evidence>
<keyword evidence="2" id="KW-0812">Transmembrane</keyword>
<protein>
    <recommendedName>
        <fullName evidence="5">Lipopolysaccharide assembly protein A domain-containing protein</fullName>
    </recommendedName>
</protein>
<feature type="compositionally biased region" description="Acidic residues" evidence="1">
    <location>
        <begin position="80"/>
        <end position="94"/>
    </location>
</feature>